<evidence type="ECO:0000313" key="1">
    <source>
        <dbReference type="EMBL" id="ESK49225.1"/>
    </source>
</evidence>
<keyword evidence="2" id="KW-1185">Reference proteome</keyword>
<comment type="caution">
    <text evidence="1">The sequence shown here is derived from an EMBL/GenBank/DDBJ whole genome shotgun (WGS) entry which is preliminary data.</text>
</comment>
<reference evidence="1 2" key="1">
    <citation type="submission" date="2013-10" db="EMBL/GenBank/DDBJ databases">
        <title>The Genome Sequence of Acinetobacter indicus CIP 110367.</title>
        <authorList>
            <consortium name="The Broad Institute Genomics Platform"/>
            <consortium name="The Broad Institute Genome Sequencing Center for Infectious Disease"/>
            <person name="Cerqueira G."/>
            <person name="Feldgarden M."/>
            <person name="Courvalin P."/>
            <person name="Grillot-Courvalin C."/>
            <person name="Clermont D."/>
            <person name="Rocha E."/>
            <person name="Yoon E.-J."/>
            <person name="Nemec A."/>
            <person name="Young S.K."/>
            <person name="Zeng Q."/>
            <person name="Gargeya S."/>
            <person name="Fitzgerald M."/>
            <person name="Abouelleil A."/>
            <person name="Alvarado L."/>
            <person name="Berlin A.M."/>
            <person name="Chapman S.B."/>
            <person name="Gainer-Dewar J."/>
            <person name="Goldberg J."/>
            <person name="Gnerre S."/>
            <person name="Griggs A."/>
            <person name="Gujja S."/>
            <person name="Hansen M."/>
            <person name="Howarth C."/>
            <person name="Imamovic A."/>
            <person name="Ireland A."/>
            <person name="Larimer J."/>
            <person name="McCowan C."/>
            <person name="Murphy C."/>
            <person name="Pearson M."/>
            <person name="Poon T.W."/>
            <person name="Priest M."/>
            <person name="Roberts A."/>
            <person name="Saif S."/>
            <person name="Shea T."/>
            <person name="Sykes S."/>
            <person name="Wortman J."/>
            <person name="Nusbaum C."/>
            <person name="Birren B."/>
        </authorList>
    </citation>
    <scope>NUCLEOTIDE SEQUENCE [LARGE SCALE GENOMIC DNA]</scope>
    <source>
        <strain evidence="1 2">CIP 110367</strain>
    </source>
</reference>
<name>V2UKQ5_9GAMM</name>
<protein>
    <submittedName>
        <fullName evidence="1">Uncharacterized protein</fullName>
    </submittedName>
</protein>
<dbReference type="Proteomes" id="UP000018415">
    <property type="component" value="Unassembled WGS sequence"/>
</dbReference>
<dbReference type="AlphaFoldDB" id="V2UKQ5"/>
<dbReference type="HOGENOM" id="CLU_1870927_0_0_6"/>
<dbReference type="RefSeq" id="WP_016659836.1">
    <property type="nucleotide sequence ID" value="NZ_BBSF01000014.1"/>
</dbReference>
<dbReference type="EMBL" id="AYET01000001">
    <property type="protein sequence ID" value="ESK49225.1"/>
    <property type="molecule type" value="Genomic_DNA"/>
</dbReference>
<gene>
    <name evidence="1" type="ORF">P253_00063</name>
</gene>
<accession>V2UKQ5</accession>
<dbReference type="OrthoDB" id="9879652at2"/>
<organism evidence="1 2">
    <name type="scientific">Acinetobacter indicus CIP 110367</name>
    <dbReference type="NCBI Taxonomy" id="1341679"/>
    <lineage>
        <taxon>Bacteria</taxon>
        <taxon>Pseudomonadati</taxon>
        <taxon>Pseudomonadota</taxon>
        <taxon>Gammaproteobacteria</taxon>
        <taxon>Moraxellales</taxon>
        <taxon>Moraxellaceae</taxon>
        <taxon>Acinetobacter</taxon>
    </lineage>
</organism>
<evidence type="ECO:0000313" key="2">
    <source>
        <dbReference type="Proteomes" id="UP000018415"/>
    </source>
</evidence>
<proteinExistence type="predicted"/>
<sequence length="136" mass="15655">MAFQKEPMTDEAIDIITSTFEKFEDNHINLLRRRSSALDKVHSPGWVVDKVTGDFLIAGSGVPQTSNRYYYYYNGQIFKLLIQSAYYGGVLESINRVDYKEIKNISDDFKIKLIDAFMELEKDNQRGGKLTLGEEQ</sequence>